<evidence type="ECO:0000313" key="2">
    <source>
        <dbReference type="Proteomes" id="UP000774326"/>
    </source>
</evidence>
<comment type="caution">
    <text evidence="1">The sequence shown here is derived from an EMBL/GenBank/DDBJ whole genome shotgun (WGS) entry which is preliminary data.</text>
</comment>
<protein>
    <submittedName>
        <fullName evidence="1">Uncharacterized protein</fullName>
    </submittedName>
</protein>
<accession>A0A9P8Q5D7</accession>
<proteinExistence type="predicted"/>
<name>A0A9P8Q5D7_WICPI</name>
<organism evidence="1 2">
    <name type="scientific">Wickerhamomyces pijperi</name>
    <name type="common">Yeast</name>
    <name type="synonym">Pichia pijperi</name>
    <dbReference type="NCBI Taxonomy" id="599730"/>
    <lineage>
        <taxon>Eukaryota</taxon>
        <taxon>Fungi</taxon>
        <taxon>Dikarya</taxon>
        <taxon>Ascomycota</taxon>
        <taxon>Saccharomycotina</taxon>
        <taxon>Saccharomycetes</taxon>
        <taxon>Phaffomycetales</taxon>
        <taxon>Wickerhamomycetaceae</taxon>
        <taxon>Wickerhamomyces</taxon>
    </lineage>
</organism>
<evidence type="ECO:0000313" key="1">
    <source>
        <dbReference type="EMBL" id="KAH3684602.1"/>
    </source>
</evidence>
<gene>
    <name evidence="1" type="ORF">WICPIJ_004433</name>
</gene>
<sequence>MLAPFKFGKAAGTWPCPWPWNCDMCPTPPPRPSCWVKESELSLLKPWIKPRNLLMSKDLFLISIKHMLVSKAWPPDEMKLGNLGMFKSSAKLSKEIFNELSLTPFERIFKSNNLGKKVFNFKRNSSSFIGIRLLVSMEIKNPKS</sequence>
<reference evidence="1" key="2">
    <citation type="submission" date="2021-01" db="EMBL/GenBank/DDBJ databases">
        <authorList>
            <person name="Schikora-Tamarit M.A."/>
        </authorList>
    </citation>
    <scope>NUCLEOTIDE SEQUENCE</scope>
    <source>
        <strain evidence="1">CBS2887</strain>
    </source>
</reference>
<dbReference type="EMBL" id="JAEUBG010002405">
    <property type="protein sequence ID" value="KAH3684602.1"/>
    <property type="molecule type" value="Genomic_DNA"/>
</dbReference>
<dbReference type="AlphaFoldDB" id="A0A9P8Q5D7"/>
<keyword evidence="2" id="KW-1185">Reference proteome</keyword>
<reference evidence="1" key="1">
    <citation type="journal article" date="2021" name="Open Biol.">
        <title>Shared evolutionary footprints suggest mitochondrial oxidative damage underlies multiple complex I losses in fungi.</title>
        <authorList>
            <person name="Schikora-Tamarit M.A."/>
            <person name="Marcet-Houben M."/>
            <person name="Nosek J."/>
            <person name="Gabaldon T."/>
        </authorList>
    </citation>
    <scope>NUCLEOTIDE SEQUENCE</scope>
    <source>
        <strain evidence="1">CBS2887</strain>
    </source>
</reference>
<dbReference type="Proteomes" id="UP000774326">
    <property type="component" value="Unassembled WGS sequence"/>
</dbReference>